<feature type="domain" description="Phosphatidic acid phosphatase type 2/haloperoxidase" evidence="2">
    <location>
        <begin position="109"/>
        <end position="220"/>
    </location>
</feature>
<evidence type="ECO:0000259" key="2">
    <source>
        <dbReference type="SMART" id="SM00014"/>
    </source>
</evidence>
<accession>A0A2M6YQP7</accession>
<evidence type="ECO:0000313" key="3">
    <source>
        <dbReference type="EMBL" id="PIU33433.1"/>
    </source>
</evidence>
<feature type="transmembrane region" description="Helical" evidence="1">
    <location>
        <begin position="177"/>
        <end position="199"/>
    </location>
</feature>
<keyword evidence="1" id="KW-1133">Transmembrane helix</keyword>
<dbReference type="Pfam" id="PF01569">
    <property type="entry name" value="PAP2"/>
    <property type="match status" value="1"/>
</dbReference>
<feature type="transmembrane region" description="Helical" evidence="1">
    <location>
        <begin position="107"/>
        <end position="125"/>
    </location>
</feature>
<keyword evidence="1" id="KW-0472">Membrane</keyword>
<dbReference type="InterPro" id="IPR036938">
    <property type="entry name" value="PAP2/HPO_sf"/>
</dbReference>
<dbReference type="CDD" id="cd03392">
    <property type="entry name" value="PAP2_like_2"/>
    <property type="match status" value="1"/>
</dbReference>
<reference evidence="4" key="1">
    <citation type="submission" date="2017-09" db="EMBL/GenBank/DDBJ databases">
        <title>Depth-based differentiation of microbial function through sediment-hosted aquifers and enrichment of novel symbionts in the deep terrestrial subsurface.</title>
        <authorList>
            <person name="Probst A.J."/>
            <person name="Ladd B."/>
            <person name="Jarett J.K."/>
            <person name="Geller-Mcgrath D.E."/>
            <person name="Sieber C.M.K."/>
            <person name="Emerson J.B."/>
            <person name="Anantharaman K."/>
            <person name="Thomas B.C."/>
            <person name="Malmstrom R."/>
            <person name="Stieglmeier M."/>
            <person name="Klingl A."/>
            <person name="Woyke T."/>
            <person name="Ryan C.M."/>
            <person name="Banfield J.F."/>
        </authorList>
    </citation>
    <scope>NUCLEOTIDE SEQUENCE [LARGE SCALE GENOMIC DNA]</scope>
</reference>
<name>A0A2M6YQP7_9BACT</name>
<dbReference type="InterPro" id="IPR000326">
    <property type="entry name" value="PAP2/HPO"/>
</dbReference>
<organism evidence="3 4">
    <name type="scientific">Candidatus Shapirobacteria bacterium CG07_land_8_20_14_0_80_39_12</name>
    <dbReference type="NCBI Taxonomy" id="1974480"/>
    <lineage>
        <taxon>Bacteria</taxon>
        <taxon>Candidatus Shapironibacteriota</taxon>
    </lineage>
</organism>
<dbReference type="AlphaFoldDB" id="A0A2M6YQP7"/>
<dbReference type="Proteomes" id="UP000229559">
    <property type="component" value="Unassembled WGS sequence"/>
</dbReference>
<evidence type="ECO:0000313" key="4">
    <source>
        <dbReference type="Proteomes" id="UP000229559"/>
    </source>
</evidence>
<proteinExistence type="predicted"/>
<dbReference type="PANTHER" id="PTHR14969:SF13">
    <property type="entry name" value="AT30094P"/>
    <property type="match status" value="1"/>
</dbReference>
<sequence>MTGFKNWLKQEKNGLKNDFYAYPKEKILWIILGISFLFLALFRLWTVISFQRMAQWDIWLVNQVEQLRNNTLDVFFLFLSNFASGYFIIVAFLLLALFLIKRKMKKAAFIVFLTLVGSGFFIWLFKNLFSRSRPFGCLSERDCFSFPSGHATIAFYFYGMLFNLITRFVKLRKRYVLVLAMAFGFLVFLVALSRIYLGYHFLTDIVGGFLLGGVFLLISALMIDFLYQ</sequence>
<feature type="transmembrane region" description="Helical" evidence="1">
    <location>
        <begin position="145"/>
        <end position="165"/>
    </location>
</feature>
<evidence type="ECO:0000256" key="1">
    <source>
        <dbReference type="SAM" id="Phobius"/>
    </source>
</evidence>
<feature type="transmembrane region" description="Helical" evidence="1">
    <location>
        <begin position="27"/>
        <end position="54"/>
    </location>
</feature>
<dbReference type="EMBL" id="PEXA01000002">
    <property type="protein sequence ID" value="PIU33433.1"/>
    <property type="molecule type" value="Genomic_DNA"/>
</dbReference>
<gene>
    <name evidence="3" type="ORF">COT04_00050</name>
</gene>
<keyword evidence="1" id="KW-0812">Transmembrane</keyword>
<dbReference type="Gene3D" id="1.20.144.10">
    <property type="entry name" value="Phosphatidic acid phosphatase type 2/haloperoxidase"/>
    <property type="match status" value="2"/>
</dbReference>
<comment type="caution">
    <text evidence="3">The sequence shown here is derived from an EMBL/GenBank/DDBJ whole genome shotgun (WGS) entry which is preliminary data.</text>
</comment>
<dbReference type="SMART" id="SM00014">
    <property type="entry name" value="acidPPc"/>
    <property type="match status" value="1"/>
</dbReference>
<dbReference type="PANTHER" id="PTHR14969">
    <property type="entry name" value="SPHINGOSINE-1-PHOSPHATE PHOSPHOHYDROLASE"/>
    <property type="match status" value="1"/>
</dbReference>
<feature type="transmembrane region" description="Helical" evidence="1">
    <location>
        <begin position="205"/>
        <end position="227"/>
    </location>
</feature>
<feature type="transmembrane region" description="Helical" evidence="1">
    <location>
        <begin position="74"/>
        <end position="100"/>
    </location>
</feature>
<protein>
    <recommendedName>
        <fullName evidence="2">Phosphatidic acid phosphatase type 2/haloperoxidase domain-containing protein</fullName>
    </recommendedName>
</protein>
<dbReference type="SUPFAM" id="SSF48317">
    <property type="entry name" value="Acid phosphatase/Vanadium-dependent haloperoxidase"/>
    <property type="match status" value="1"/>
</dbReference>